<accession>A0ABM5P1P9</accession>
<name>A0ABM5P1P9_9MOLU</name>
<dbReference type="EMBL" id="CP006935">
    <property type="protein sequence ID" value="AHC40392.1"/>
    <property type="molecule type" value="Genomic_DNA"/>
</dbReference>
<proteinExistence type="predicted"/>
<gene>
    <name evidence="1" type="ORF">OVS_03195</name>
</gene>
<sequence>MGAEWERGVSLEFSEELTKTVLVVTEGEEVSDVETVVFVTGVEKNYRLLRWLQHPQSWKSPQPDPETTSPFSCSLNFTSFNLFAKQHKDNPLVLFL</sequence>
<evidence type="ECO:0000313" key="1">
    <source>
        <dbReference type="EMBL" id="AHC40392.1"/>
    </source>
</evidence>
<evidence type="ECO:0000313" key="2">
    <source>
        <dbReference type="Proteomes" id="UP000018745"/>
    </source>
</evidence>
<reference evidence="1 2" key="1">
    <citation type="journal article" date="2014" name="Genome Announc.">
        <title>Complete Genome Sequence of Mycoplasma ovis Strain Michigan, a Hemoplasma of Sheep with Two Distinct 16S rRNA Genes.</title>
        <authorList>
            <person name="Deshuillers P.L."/>
            <person name="Santos A.P."/>
            <person name="do Nascimento N.C."/>
            <person name="Hampel J.A."/>
            <person name="Bergin I.L."/>
            <person name="Dyson M.C."/>
            <person name="Messick J.B."/>
        </authorList>
    </citation>
    <scope>NUCLEOTIDE SEQUENCE [LARGE SCALE GENOMIC DNA]</scope>
    <source>
        <strain evidence="1 2">Michigan</strain>
    </source>
</reference>
<keyword evidence="2" id="KW-1185">Reference proteome</keyword>
<dbReference type="Proteomes" id="UP000018745">
    <property type="component" value="Chromosome"/>
</dbReference>
<protein>
    <submittedName>
        <fullName evidence="1">Uncharacterized protein</fullName>
    </submittedName>
</protein>
<organism evidence="1 2">
    <name type="scientific">Mycoplasma ovis str. Michigan</name>
    <dbReference type="NCBI Taxonomy" id="1415773"/>
    <lineage>
        <taxon>Bacteria</taxon>
        <taxon>Bacillati</taxon>
        <taxon>Mycoplasmatota</taxon>
        <taxon>Mollicutes</taxon>
        <taxon>Mycoplasmataceae</taxon>
        <taxon>Mycoplasma</taxon>
    </lineage>
</organism>